<evidence type="ECO:0000256" key="1">
    <source>
        <dbReference type="ARBA" id="ARBA00023002"/>
    </source>
</evidence>
<dbReference type="Pfam" id="PF13806">
    <property type="entry name" value="Rieske_2"/>
    <property type="match status" value="1"/>
</dbReference>
<dbReference type="GO" id="GO:0051537">
    <property type="term" value="F:2 iron, 2 sulfur cluster binding"/>
    <property type="evidence" value="ECO:0007669"/>
    <property type="project" value="InterPro"/>
</dbReference>
<dbReference type="PATRIC" id="fig|28229.4.peg.858"/>
<sequence>MTNLTTEKAEKSWRTICETTDLVKDSGISALIANSAGEDEQVAIFHIPNSEEKIYAVGNYDPIGQANVLYRGLVGCINDEPVVSSPLYKQHYSLKTGRCLQEEQTIAVYDIRIENEQVQLFY</sequence>
<reference evidence="4 5" key="1">
    <citation type="submission" date="2014-08" db="EMBL/GenBank/DDBJ databases">
        <title>Genomic and Phenotypic Diversity of Colwellia psychrerythraea strains from Disparate Marine Basins.</title>
        <authorList>
            <person name="Techtmann S.M."/>
            <person name="Stelling S.C."/>
            <person name="Utturkar S.M."/>
            <person name="Alshibli N."/>
            <person name="Harris A."/>
            <person name="Brown S.D."/>
            <person name="Hazen T.C."/>
        </authorList>
    </citation>
    <scope>NUCLEOTIDE SEQUENCE [LARGE SCALE GENOMIC DNA]</scope>
    <source>
        <strain evidence="4 5">ND2E</strain>
    </source>
</reference>
<keyword evidence="2" id="KW-0534">Nitrate assimilation</keyword>
<dbReference type="InterPro" id="IPR017881">
    <property type="entry name" value="NirD"/>
</dbReference>
<dbReference type="EMBL" id="JQED01000005">
    <property type="protein sequence ID" value="KGJ94653.1"/>
    <property type="molecule type" value="Genomic_DNA"/>
</dbReference>
<evidence type="ECO:0000259" key="3">
    <source>
        <dbReference type="Pfam" id="PF13806"/>
    </source>
</evidence>
<dbReference type="CDD" id="cd03529">
    <property type="entry name" value="Rieske_NirD"/>
    <property type="match status" value="1"/>
</dbReference>
<dbReference type="PROSITE" id="PS51300">
    <property type="entry name" value="NIRD"/>
    <property type="match status" value="1"/>
</dbReference>
<feature type="domain" description="Rieske-like [2Fe-2S]" evidence="3">
    <location>
        <begin position="12"/>
        <end position="120"/>
    </location>
</feature>
<dbReference type="NCBIfam" id="TIGR02378">
    <property type="entry name" value="nirD_assim_sml"/>
    <property type="match status" value="1"/>
</dbReference>
<dbReference type="InterPro" id="IPR012748">
    <property type="entry name" value="Rieske-like_NirD"/>
</dbReference>
<gene>
    <name evidence="4" type="ORF">ND2E_1842</name>
</gene>
<name>A0A099KYE6_COLPS</name>
<dbReference type="InterPro" id="IPR036922">
    <property type="entry name" value="Rieske_2Fe-2S_sf"/>
</dbReference>
<protein>
    <submittedName>
        <fullName evidence="4">Nitrite reductase (NAD(P)H), small subunit</fullName>
    </submittedName>
</protein>
<accession>A0A099KYE6</accession>
<dbReference type="Gene3D" id="2.102.10.10">
    <property type="entry name" value="Rieske [2Fe-2S] iron-sulphur domain"/>
    <property type="match status" value="1"/>
</dbReference>
<dbReference type="SUPFAM" id="SSF50022">
    <property type="entry name" value="ISP domain"/>
    <property type="match status" value="1"/>
</dbReference>
<comment type="caution">
    <text evidence="4">The sequence shown here is derived from an EMBL/GenBank/DDBJ whole genome shotgun (WGS) entry which is preliminary data.</text>
</comment>
<dbReference type="AlphaFoldDB" id="A0A099KYE6"/>
<evidence type="ECO:0000256" key="2">
    <source>
        <dbReference type="ARBA" id="ARBA00023063"/>
    </source>
</evidence>
<evidence type="ECO:0000313" key="4">
    <source>
        <dbReference type="EMBL" id="KGJ94653.1"/>
    </source>
</evidence>
<dbReference type="PANTHER" id="PTHR40562">
    <property type="match status" value="1"/>
</dbReference>
<dbReference type="PANTHER" id="PTHR40562:SF1">
    <property type="entry name" value="NITRITE REDUCTASE (NADH) SMALL SUBUNIT"/>
    <property type="match status" value="1"/>
</dbReference>
<keyword evidence="1" id="KW-0560">Oxidoreductase</keyword>
<dbReference type="Proteomes" id="UP000029843">
    <property type="component" value="Unassembled WGS sequence"/>
</dbReference>
<organism evidence="4 5">
    <name type="scientific">Colwellia psychrerythraea</name>
    <name type="common">Vibrio psychroerythus</name>
    <dbReference type="NCBI Taxonomy" id="28229"/>
    <lineage>
        <taxon>Bacteria</taxon>
        <taxon>Pseudomonadati</taxon>
        <taxon>Pseudomonadota</taxon>
        <taxon>Gammaproteobacteria</taxon>
        <taxon>Alteromonadales</taxon>
        <taxon>Colwelliaceae</taxon>
        <taxon>Colwellia</taxon>
    </lineage>
</organism>
<evidence type="ECO:0000313" key="5">
    <source>
        <dbReference type="Proteomes" id="UP000029843"/>
    </source>
</evidence>
<dbReference type="RefSeq" id="WP_033092578.1">
    <property type="nucleotide sequence ID" value="NZ_JQED01000005.1"/>
</dbReference>
<dbReference type="GO" id="GO:0042128">
    <property type="term" value="P:nitrate assimilation"/>
    <property type="evidence" value="ECO:0007669"/>
    <property type="project" value="UniProtKB-KW"/>
</dbReference>
<dbReference type="GO" id="GO:0008942">
    <property type="term" value="F:nitrite reductase [NAD(P)H] activity"/>
    <property type="evidence" value="ECO:0007669"/>
    <property type="project" value="InterPro"/>
</dbReference>
<dbReference type="OrthoDB" id="516687at2"/>
<proteinExistence type="predicted"/>